<organism evidence="2 3">
    <name type="scientific">Entomortierella chlamydospora</name>
    <dbReference type="NCBI Taxonomy" id="101097"/>
    <lineage>
        <taxon>Eukaryota</taxon>
        <taxon>Fungi</taxon>
        <taxon>Fungi incertae sedis</taxon>
        <taxon>Mucoromycota</taxon>
        <taxon>Mortierellomycotina</taxon>
        <taxon>Mortierellomycetes</taxon>
        <taxon>Mortierellales</taxon>
        <taxon>Mortierellaceae</taxon>
        <taxon>Entomortierella</taxon>
    </lineage>
</organism>
<gene>
    <name evidence="2" type="ORF">BGZ80_009356</name>
</gene>
<sequence length="253" mass="28090">MQYTSSPIMIHDALGFPSSNQQAMYLEHYLQSQEAARCFEDDLDFCPSLTATELVDILKESASAQKRHQARWQQQDRMSSSCPPSPSGLRITATKPLVNHRPASKAITIVDPNSKTPVQLPGSVQNPGEVATAITTTTSSPLFVAKPRHGSFSSESSVCSTESFSVSSDVSSSMDSSMEEVHDAVLLGWSFQQQQQHLQNMNQMQQQQQHWQQQPPFMNDELFFSSPSSSRPIPQQEMINPSMGMFSPLTMAF</sequence>
<feature type="compositionally biased region" description="Polar residues" evidence="1">
    <location>
        <begin position="71"/>
        <end position="82"/>
    </location>
</feature>
<protein>
    <submittedName>
        <fullName evidence="2">Uncharacterized protein</fullName>
    </submittedName>
</protein>
<evidence type="ECO:0000313" key="2">
    <source>
        <dbReference type="EMBL" id="KAG0016233.1"/>
    </source>
</evidence>
<dbReference type="AlphaFoldDB" id="A0A9P6MWL7"/>
<feature type="region of interest" description="Disordered" evidence="1">
    <location>
        <begin position="66"/>
        <end position="88"/>
    </location>
</feature>
<evidence type="ECO:0000256" key="1">
    <source>
        <dbReference type="SAM" id="MobiDB-lite"/>
    </source>
</evidence>
<reference evidence="2" key="1">
    <citation type="journal article" date="2020" name="Fungal Divers.">
        <title>Resolving the Mortierellaceae phylogeny through synthesis of multi-gene phylogenetics and phylogenomics.</title>
        <authorList>
            <person name="Vandepol N."/>
            <person name="Liber J."/>
            <person name="Desiro A."/>
            <person name="Na H."/>
            <person name="Kennedy M."/>
            <person name="Barry K."/>
            <person name="Grigoriev I.V."/>
            <person name="Miller A.N."/>
            <person name="O'Donnell K."/>
            <person name="Stajich J.E."/>
            <person name="Bonito G."/>
        </authorList>
    </citation>
    <scope>NUCLEOTIDE SEQUENCE</scope>
    <source>
        <strain evidence="2">NRRL 2769</strain>
    </source>
</reference>
<dbReference type="EMBL" id="JAAAID010000551">
    <property type="protein sequence ID" value="KAG0016233.1"/>
    <property type="molecule type" value="Genomic_DNA"/>
</dbReference>
<comment type="caution">
    <text evidence="2">The sequence shown here is derived from an EMBL/GenBank/DDBJ whole genome shotgun (WGS) entry which is preliminary data.</text>
</comment>
<dbReference type="Proteomes" id="UP000703661">
    <property type="component" value="Unassembled WGS sequence"/>
</dbReference>
<keyword evidence="3" id="KW-1185">Reference proteome</keyword>
<accession>A0A9P6MWL7</accession>
<name>A0A9P6MWL7_9FUNG</name>
<evidence type="ECO:0000313" key="3">
    <source>
        <dbReference type="Proteomes" id="UP000703661"/>
    </source>
</evidence>
<proteinExistence type="predicted"/>